<sequence length="378" mass="43053">MSFDRHDIYTIDEKTFRNGFFQIRGWAFDRETLTPIQNIIIASDNELEASPTIHLRVASPDVEQAWGAEASYARFSVDIPLNSRSNLATILSSKLILVFNDVKHVSVDLFPRTLQFHGNNFQNIKVGVGITTYNRSSVIAETIENLRSNAFLPLEIFISDDGSTDGTPDVLAGIKNICWLSEQNRGIAWNKNRTLFYLQQIAQCDVILLIEDDVRATGPDWDIGWVLATLIHHHINYAPDWYPSTFPGQAVWNHPLESEILTGQCSGFTRTALNYVGYLDSRFRQYGHEHVEHTMRMIRAGYGGTLLKEGTRDCRFLSINNGLTVLDSESSGNPEAIRENGIIFDAIWNESIYRQAWRTDEQMKTLRSEMEKITFNPQ</sequence>
<protein>
    <submittedName>
        <fullName evidence="2">Glycosyltransferase</fullName>
    </submittedName>
</protein>
<dbReference type="SUPFAM" id="SSF53448">
    <property type="entry name" value="Nucleotide-diphospho-sugar transferases"/>
    <property type="match status" value="1"/>
</dbReference>
<dbReference type="EMBL" id="WOSY01000005">
    <property type="protein sequence ID" value="NHN88434.1"/>
    <property type="molecule type" value="Genomic_DNA"/>
</dbReference>
<keyword evidence="3" id="KW-1185">Reference proteome</keyword>
<dbReference type="Pfam" id="PF00535">
    <property type="entry name" value="Glycos_transf_2"/>
    <property type="match status" value="1"/>
</dbReference>
<dbReference type="RefSeq" id="WP_173569714.1">
    <property type="nucleotide sequence ID" value="NZ_WOSY01000005.1"/>
</dbReference>
<comment type="caution">
    <text evidence="2">The sequence shown here is derived from an EMBL/GenBank/DDBJ whole genome shotgun (WGS) entry which is preliminary data.</text>
</comment>
<evidence type="ECO:0000313" key="3">
    <source>
        <dbReference type="Proteomes" id="UP000631653"/>
    </source>
</evidence>
<dbReference type="InterPro" id="IPR029044">
    <property type="entry name" value="Nucleotide-diphossugar_trans"/>
</dbReference>
<accession>A0ABX0K4T0</accession>
<name>A0ABX0K4T0_9PROT</name>
<dbReference type="Proteomes" id="UP000631653">
    <property type="component" value="Unassembled WGS sequence"/>
</dbReference>
<reference evidence="2 3" key="1">
    <citation type="journal article" date="2020" name="Int. J. Syst. Evol. Microbiol.">
        <title>Novel acetic acid bacteria from cider fermentations: Acetobacter conturbans sp. nov. and Acetobacter fallax sp. nov.</title>
        <authorList>
            <person name="Sombolestani A.S."/>
            <person name="Cleenwerck I."/>
            <person name="Cnockaert M."/>
            <person name="Borremans W."/>
            <person name="Wieme A.D."/>
            <person name="De Vuyst L."/>
            <person name="Vandamme P."/>
        </authorList>
    </citation>
    <scope>NUCLEOTIDE SEQUENCE [LARGE SCALE GENOMIC DNA]</scope>
    <source>
        <strain evidence="2 3">LMG 1627</strain>
    </source>
</reference>
<evidence type="ECO:0000313" key="2">
    <source>
        <dbReference type="EMBL" id="NHN88434.1"/>
    </source>
</evidence>
<feature type="domain" description="Glycosyltransferase 2-like" evidence="1">
    <location>
        <begin position="128"/>
        <end position="215"/>
    </location>
</feature>
<dbReference type="InterPro" id="IPR001173">
    <property type="entry name" value="Glyco_trans_2-like"/>
</dbReference>
<evidence type="ECO:0000259" key="1">
    <source>
        <dbReference type="Pfam" id="PF00535"/>
    </source>
</evidence>
<dbReference type="CDD" id="cd00761">
    <property type="entry name" value="Glyco_tranf_GTA_type"/>
    <property type="match status" value="1"/>
</dbReference>
<organism evidence="2 3">
    <name type="scientific">Acetobacter conturbans</name>
    <dbReference type="NCBI Taxonomy" id="1737472"/>
    <lineage>
        <taxon>Bacteria</taxon>
        <taxon>Pseudomonadati</taxon>
        <taxon>Pseudomonadota</taxon>
        <taxon>Alphaproteobacteria</taxon>
        <taxon>Acetobacterales</taxon>
        <taxon>Acetobacteraceae</taxon>
        <taxon>Acetobacter</taxon>
    </lineage>
</organism>
<proteinExistence type="predicted"/>
<gene>
    <name evidence="2" type="ORF">GOB81_07300</name>
</gene>
<dbReference type="Gene3D" id="3.90.550.10">
    <property type="entry name" value="Spore Coat Polysaccharide Biosynthesis Protein SpsA, Chain A"/>
    <property type="match status" value="1"/>
</dbReference>